<dbReference type="InterPro" id="IPR013762">
    <property type="entry name" value="Integrase-like_cat_sf"/>
</dbReference>
<dbReference type="SUPFAM" id="SSF56349">
    <property type="entry name" value="DNA breaking-rejoining enzymes"/>
    <property type="match status" value="1"/>
</dbReference>
<dbReference type="InterPro" id="IPR002104">
    <property type="entry name" value="Integrase_catalytic"/>
</dbReference>
<evidence type="ECO:0000313" key="4">
    <source>
        <dbReference type="Proteomes" id="UP000669239"/>
    </source>
</evidence>
<organism evidence="3 4">
    <name type="scientific">Enterocloster aldenensis</name>
    <dbReference type="NCBI Taxonomy" id="358742"/>
    <lineage>
        <taxon>Bacteria</taxon>
        <taxon>Bacillati</taxon>
        <taxon>Bacillota</taxon>
        <taxon>Clostridia</taxon>
        <taxon>Lachnospirales</taxon>
        <taxon>Lachnospiraceae</taxon>
        <taxon>Enterocloster</taxon>
    </lineage>
</organism>
<accession>A0ABX2HNW5</accession>
<proteinExistence type="predicted"/>
<sequence length="95" mass="10786">MNSILVNIVNAYNKAESKKAEEGKREACLLPHISSHILRHTACTRMAEAEVDVKILQYVMGHSDINTTMNIYNHIDFVRVRGEMDKLNGTNIEMV</sequence>
<dbReference type="Gene3D" id="1.10.443.10">
    <property type="entry name" value="Intergrase catalytic core"/>
    <property type="match status" value="1"/>
</dbReference>
<reference evidence="3 4" key="1">
    <citation type="journal article" date="2020" name="Cell Host Microbe">
        <title>Functional and Genomic Variation between Human-Derived Isolates of Lachnospiraceae Reveals Inter- and Intra-Species Diversity.</title>
        <authorList>
            <person name="Sorbara M.T."/>
            <person name="Littmann E.R."/>
            <person name="Fontana E."/>
            <person name="Moody T.U."/>
            <person name="Kohout C.E."/>
            <person name="Gjonbalaj M."/>
            <person name="Eaton V."/>
            <person name="Seok R."/>
            <person name="Leiner I.M."/>
            <person name="Pamer E.G."/>
        </authorList>
    </citation>
    <scope>NUCLEOTIDE SEQUENCE [LARGE SCALE GENOMIC DNA]</scope>
    <source>
        <strain evidence="3 4">MSK.1.17</strain>
    </source>
</reference>
<comment type="caution">
    <text evidence="3">The sequence shown here is derived from an EMBL/GenBank/DDBJ whole genome shotgun (WGS) entry which is preliminary data.</text>
</comment>
<name>A0ABX2HNW5_9FIRM</name>
<keyword evidence="4" id="KW-1185">Reference proteome</keyword>
<dbReference type="InterPro" id="IPR011010">
    <property type="entry name" value="DNA_brk_join_enz"/>
</dbReference>
<keyword evidence="1" id="KW-0233">DNA recombination</keyword>
<gene>
    <name evidence="3" type="ORF">G5B36_20250</name>
</gene>
<dbReference type="Pfam" id="PF00589">
    <property type="entry name" value="Phage_integrase"/>
    <property type="match status" value="1"/>
</dbReference>
<evidence type="ECO:0000259" key="2">
    <source>
        <dbReference type="PROSITE" id="PS51898"/>
    </source>
</evidence>
<evidence type="ECO:0000256" key="1">
    <source>
        <dbReference type="ARBA" id="ARBA00023172"/>
    </source>
</evidence>
<dbReference type="EMBL" id="JAAITT010000033">
    <property type="protein sequence ID" value="NSJ51022.1"/>
    <property type="molecule type" value="Genomic_DNA"/>
</dbReference>
<protein>
    <submittedName>
        <fullName evidence="3">Tyrosine-type recombinase/integrase</fullName>
    </submittedName>
</protein>
<feature type="domain" description="Tyr recombinase" evidence="2">
    <location>
        <begin position="1"/>
        <end position="85"/>
    </location>
</feature>
<dbReference type="Proteomes" id="UP000669239">
    <property type="component" value="Unassembled WGS sequence"/>
</dbReference>
<dbReference type="PROSITE" id="PS51898">
    <property type="entry name" value="TYR_RECOMBINASE"/>
    <property type="match status" value="1"/>
</dbReference>
<evidence type="ECO:0000313" key="3">
    <source>
        <dbReference type="EMBL" id="NSJ51022.1"/>
    </source>
</evidence>